<evidence type="ECO:0000313" key="2">
    <source>
        <dbReference type="EMBL" id="KGD68359.1"/>
    </source>
</evidence>
<keyword evidence="3" id="KW-1185">Reference proteome</keyword>
<evidence type="ECO:0000313" key="3">
    <source>
        <dbReference type="Proteomes" id="UP000029554"/>
    </source>
</evidence>
<comment type="caution">
    <text evidence="2">The sequence shown here is derived from an EMBL/GenBank/DDBJ whole genome shotgun (WGS) entry which is preliminary data.</text>
</comment>
<protein>
    <submittedName>
        <fullName evidence="2">Membrane protein</fullName>
    </submittedName>
</protein>
<evidence type="ECO:0000256" key="1">
    <source>
        <dbReference type="SAM" id="Phobius"/>
    </source>
</evidence>
<dbReference type="RefSeq" id="WP_035126117.1">
    <property type="nucleotide sequence ID" value="NZ_JRHH01000003.1"/>
</dbReference>
<dbReference type="InterPro" id="IPR046077">
    <property type="entry name" value="DUF6095"/>
</dbReference>
<keyword evidence="1" id="KW-0812">Transmembrane</keyword>
<feature type="transmembrane region" description="Helical" evidence="1">
    <location>
        <begin position="40"/>
        <end position="67"/>
    </location>
</feature>
<dbReference type="STRING" id="1453498.LG45_08715"/>
<dbReference type="EMBL" id="JRHH01000003">
    <property type="protein sequence ID" value="KGD68359.1"/>
    <property type="molecule type" value="Genomic_DNA"/>
</dbReference>
<organism evidence="2 3">
    <name type="scientific">Flavobacterium aquatile LMG 4008 = ATCC 11947</name>
    <dbReference type="NCBI Taxonomy" id="1453498"/>
    <lineage>
        <taxon>Bacteria</taxon>
        <taxon>Pseudomonadati</taxon>
        <taxon>Bacteroidota</taxon>
        <taxon>Flavobacteriia</taxon>
        <taxon>Flavobacteriales</taxon>
        <taxon>Flavobacteriaceae</taxon>
        <taxon>Flavobacterium</taxon>
    </lineage>
</organism>
<proteinExistence type="predicted"/>
<dbReference type="eggNOG" id="ENOG5032Y75">
    <property type="taxonomic scope" value="Bacteria"/>
</dbReference>
<accession>A0A095SVD6</accession>
<dbReference type="OrthoDB" id="1447634at2"/>
<keyword evidence="1" id="KW-0472">Membrane</keyword>
<reference evidence="2 3" key="1">
    <citation type="submission" date="2014-09" db="EMBL/GenBank/DDBJ databases">
        <title>Whole Genome Shotgun of Flavobacterium aquatile LMG 4008.</title>
        <authorList>
            <person name="Gale A.N."/>
            <person name="Pipes S.E."/>
            <person name="Newman J.D."/>
        </authorList>
    </citation>
    <scope>NUCLEOTIDE SEQUENCE [LARGE SCALE GENOMIC DNA]</scope>
    <source>
        <strain evidence="2 3">LMG 4008</strain>
    </source>
</reference>
<gene>
    <name evidence="2" type="ORF">LG45_08715</name>
</gene>
<sequence length="75" mass="8276">MATNKELLSKGVKYLFGALPLMFIGPSVMYNAFMNKKNDFHYVVLSVGCLLCITAVVLAFIGLNTIVKAVFNDEK</sequence>
<keyword evidence="1" id="KW-1133">Transmembrane helix</keyword>
<name>A0A095SVD6_9FLAO</name>
<dbReference type="AlphaFoldDB" id="A0A095SVD6"/>
<dbReference type="Proteomes" id="UP000029554">
    <property type="component" value="Unassembled WGS sequence"/>
</dbReference>
<feature type="transmembrane region" description="Helical" evidence="1">
    <location>
        <begin position="12"/>
        <end position="34"/>
    </location>
</feature>
<dbReference type="Pfam" id="PF19589">
    <property type="entry name" value="DUF6095"/>
    <property type="match status" value="1"/>
</dbReference>